<evidence type="ECO:0000256" key="2">
    <source>
        <dbReference type="RuleBase" id="RU003476"/>
    </source>
</evidence>
<evidence type="ECO:0000313" key="5">
    <source>
        <dbReference type="Proteomes" id="UP000717624"/>
    </source>
</evidence>
<dbReference type="AlphaFoldDB" id="A0A938XWE0"/>
<accession>A0A938XWE0</accession>
<organism evidence="4 5">
    <name type="scientific">Brevibacillus fulvus</name>
    <dbReference type="NCBI Taxonomy" id="1125967"/>
    <lineage>
        <taxon>Bacteria</taxon>
        <taxon>Bacillati</taxon>
        <taxon>Bacillota</taxon>
        <taxon>Bacilli</taxon>
        <taxon>Bacillales</taxon>
        <taxon>Paenibacillaceae</taxon>
        <taxon>Brevibacillus</taxon>
    </lineage>
</organism>
<dbReference type="InterPro" id="IPR015797">
    <property type="entry name" value="NUDIX_hydrolase-like_dom_sf"/>
</dbReference>
<dbReference type="SUPFAM" id="SSF55811">
    <property type="entry name" value="Nudix"/>
    <property type="match status" value="1"/>
</dbReference>
<dbReference type="InterPro" id="IPR020084">
    <property type="entry name" value="NUDIX_hydrolase_CS"/>
</dbReference>
<dbReference type="Proteomes" id="UP000717624">
    <property type="component" value="Unassembled WGS sequence"/>
</dbReference>
<gene>
    <name evidence="4" type="ORF">JOD01_000942</name>
</gene>
<dbReference type="Pfam" id="PF00293">
    <property type="entry name" value="NUDIX"/>
    <property type="match status" value="1"/>
</dbReference>
<dbReference type="EMBL" id="JAFBEB010000002">
    <property type="protein sequence ID" value="MBM7589344.1"/>
    <property type="molecule type" value="Genomic_DNA"/>
</dbReference>
<name>A0A938XWE0_9BACL</name>
<dbReference type="PROSITE" id="PS00893">
    <property type="entry name" value="NUDIX_BOX"/>
    <property type="match status" value="1"/>
</dbReference>
<keyword evidence="5" id="KW-1185">Reference proteome</keyword>
<dbReference type="PRINTS" id="PR00502">
    <property type="entry name" value="NUDIXFAMILY"/>
</dbReference>
<dbReference type="GO" id="GO:0035539">
    <property type="term" value="F:8-oxo-7,8-dihydrodeoxyguanosine triphosphate pyrophosphatase activity"/>
    <property type="evidence" value="ECO:0007669"/>
    <property type="project" value="UniProtKB-EC"/>
</dbReference>
<comment type="caution">
    <text evidence="4">The sequence shown here is derived from an EMBL/GenBank/DDBJ whole genome shotgun (WGS) entry which is preliminary data.</text>
</comment>
<feature type="domain" description="Nudix hydrolase" evidence="3">
    <location>
        <begin position="22"/>
        <end position="159"/>
    </location>
</feature>
<dbReference type="RefSeq" id="WP_204517070.1">
    <property type="nucleotide sequence ID" value="NZ_BAABIN010000015.1"/>
</dbReference>
<dbReference type="InterPro" id="IPR020476">
    <property type="entry name" value="Nudix_hydrolase"/>
</dbReference>
<evidence type="ECO:0000259" key="3">
    <source>
        <dbReference type="PROSITE" id="PS51462"/>
    </source>
</evidence>
<dbReference type="Gene3D" id="3.90.79.10">
    <property type="entry name" value="Nucleoside Triphosphate Pyrophosphohydrolase"/>
    <property type="match status" value="1"/>
</dbReference>
<dbReference type="EC" id="3.6.1.55" evidence="4"/>
<evidence type="ECO:0000256" key="1">
    <source>
        <dbReference type="ARBA" id="ARBA00022801"/>
    </source>
</evidence>
<proteinExistence type="inferred from homology"/>
<protein>
    <submittedName>
        <fullName evidence="4">8-oxo-dGTP diphosphatase</fullName>
        <ecNumber evidence="4">3.6.1.55</ecNumber>
    </submittedName>
</protein>
<dbReference type="PROSITE" id="PS51462">
    <property type="entry name" value="NUDIX"/>
    <property type="match status" value="1"/>
</dbReference>
<keyword evidence="1 2" id="KW-0378">Hydrolase</keyword>
<comment type="similarity">
    <text evidence="2">Belongs to the Nudix hydrolase family.</text>
</comment>
<reference evidence="4" key="1">
    <citation type="submission" date="2021-01" db="EMBL/GenBank/DDBJ databases">
        <title>Genomic Encyclopedia of Type Strains, Phase IV (KMG-IV): sequencing the most valuable type-strain genomes for metagenomic binning, comparative biology and taxonomic classification.</title>
        <authorList>
            <person name="Goeker M."/>
        </authorList>
    </citation>
    <scope>NUCLEOTIDE SEQUENCE</scope>
    <source>
        <strain evidence="4">DSM 25523</strain>
    </source>
</reference>
<evidence type="ECO:0000313" key="4">
    <source>
        <dbReference type="EMBL" id="MBM7589344.1"/>
    </source>
</evidence>
<sequence>MYRFQDDFGLPVELTFDPAVYSKRTAKHVLIFPFLEGNLMFTRNTRRGIELPGGKIEPGETSLAAAVREMYEETGYSLSAIEKIGQYVVDESMVKDIYAARVDRFITEMIGGTVGGVVLFEQIPEQIKGNAQFSRILHDDVYPLTLKFLRSDTALWNRLNQKNPAR</sequence>
<dbReference type="InterPro" id="IPR000086">
    <property type="entry name" value="NUDIX_hydrolase_dom"/>
</dbReference>